<dbReference type="Pfam" id="PF14310">
    <property type="entry name" value="Fn3-like"/>
    <property type="match status" value="1"/>
</dbReference>
<evidence type="ECO:0000256" key="7">
    <source>
        <dbReference type="ARBA" id="ARBA00023277"/>
    </source>
</evidence>
<evidence type="ECO:0000256" key="8">
    <source>
        <dbReference type="ARBA" id="ARBA00023295"/>
    </source>
</evidence>
<dbReference type="InterPro" id="IPR017853">
    <property type="entry name" value="GH"/>
</dbReference>
<dbReference type="InterPro" id="IPR050288">
    <property type="entry name" value="Cellulose_deg_GH3"/>
</dbReference>
<dbReference type="SUPFAM" id="SSF51445">
    <property type="entry name" value="(Trans)glycosidases"/>
    <property type="match status" value="1"/>
</dbReference>
<dbReference type="Pfam" id="PF01915">
    <property type="entry name" value="Glyco_hydro_3_C"/>
    <property type="match status" value="1"/>
</dbReference>
<evidence type="ECO:0000313" key="16">
    <source>
        <dbReference type="EMBL" id="KAK0738815.1"/>
    </source>
</evidence>
<evidence type="ECO:0000256" key="11">
    <source>
        <dbReference type="ARBA" id="ARBA00078013"/>
    </source>
</evidence>
<evidence type="ECO:0000256" key="10">
    <source>
        <dbReference type="ARBA" id="ARBA00070030"/>
    </source>
</evidence>
<evidence type="ECO:0000256" key="1">
    <source>
        <dbReference type="ARBA" id="ARBA00000448"/>
    </source>
</evidence>
<dbReference type="EMBL" id="JAUKUD010000007">
    <property type="protein sequence ID" value="KAK0738815.1"/>
    <property type="molecule type" value="Genomic_DNA"/>
</dbReference>
<feature type="domain" description="Fibronectin type III-like" evidence="15">
    <location>
        <begin position="793"/>
        <end position="862"/>
    </location>
</feature>
<name>A0AA40EG78_9PEZI</name>
<dbReference type="Gene3D" id="2.60.40.10">
    <property type="entry name" value="Immunoglobulins"/>
    <property type="match status" value="1"/>
</dbReference>
<dbReference type="Proteomes" id="UP001172155">
    <property type="component" value="Unassembled WGS sequence"/>
</dbReference>
<keyword evidence="6" id="KW-0325">Glycoprotein</keyword>
<comment type="caution">
    <text evidence="16">The sequence shown here is derived from an EMBL/GenBank/DDBJ whole genome shotgun (WGS) entry which is preliminary data.</text>
</comment>
<accession>A0AA40EG78</accession>
<proteinExistence type="inferred from homology"/>
<evidence type="ECO:0000256" key="5">
    <source>
        <dbReference type="ARBA" id="ARBA00022801"/>
    </source>
</evidence>
<dbReference type="InterPro" id="IPR036881">
    <property type="entry name" value="Glyco_hydro_3_C_sf"/>
</dbReference>
<evidence type="ECO:0000256" key="12">
    <source>
        <dbReference type="ARBA" id="ARBA00083231"/>
    </source>
</evidence>
<keyword evidence="14" id="KW-0732">Signal</keyword>
<evidence type="ECO:0000256" key="13">
    <source>
        <dbReference type="ARBA" id="ARBA00083611"/>
    </source>
</evidence>
<reference evidence="16" key="1">
    <citation type="submission" date="2023-06" db="EMBL/GenBank/DDBJ databases">
        <title>Genome-scale phylogeny and comparative genomics of the fungal order Sordariales.</title>
        <authorList>
            <consortium name="Lawrence Berkeley National Laboratory"/>
            <person name="Hensen N."/>
            <person name="Bonometti L."/>
            <person name="Westerberg I."/>
            <person name="Brannstrom I.O."/>
            <person name="Guillou S."/>
            <person name="Cros-Aarteil S."/>
            <person name="Calhoun S."/>
            <person name="Haridas S."/>
            <person name="Kuo A."/>
            <person name="Mondo S."/>
            <person name="Pangilinan J."/>
            <person name="Riley R."/>
            <person name="LaButti K."/>
            <person name="Andreopoulos B."/>
            <person name="Lipzen A."/>
            <person name="Chen C."/>
            <person name="Yanf M."/>
            <person name="Daum C."/>
            <person name="Ng V."/>
            <person name="Clum A."/>
            <person name="Steindorff A."/>
            <person name="Ohm R."/>
            <person name="Martin F."/>
            <person name="Silar P."/>
            <person name="Natvig D."/>
            <person name="Lalanne C."/>
            <person name="Gautier V."/>
            <person name="Ament-velasquez S.L."/>
            <person name="Kruys A."/>
            <person name="Hutchinson M.I."/>
            <person name="Powell A.J."/>
            <person name="Barry K."/>
            <person name="Miller A.N."/>
            <person name="Grigoriev I.V."/>
            <person name="Debuchy R."/>
            <person name="Gladieux P."/>
            <person name="Thoren M.H."/>
            <person name="Johannesson H."/>
        </authorList>
    </citation>
    <scope>NUCLEOTIDE SEQUENCE</scope>
    <source>
        <strain evidence="16">SMH3187-1</strain>
    </source>
</reference>
<dbReference type="InterPro" id="IPR001764">
    <property type="entry name" value="Glyco_hydro_3_N"/>
</dbReference>
<evidence type="ECO:0000256" key="9">
    <source>
        <dbReference type="ARBA" id="ARBA00023326"/>
    </source>
</evidence>
<sequence length="872" mass="93760">MRPRKGASGLVVLLLAQLTDAIPQLHKRALATSDPFYPSPWMDPQAQGWEDAYAKAKAFVSQLTLLEKVNLTTGVGWEAEQCVGQTGAIPRLGLTEFCLHDSPLGIRGTDYNSAFPSGQTAAATFDEGLIFKRGLAMGREAYAKGVTVLLGPVAGPLGRMPEAGRNWEGFSPDPVLTGVGMAASIKGIQQAGVVACAKHFIGNEQENFRQAGEARGYGFDIDESLSSNIDDKTMHELYLWPFADSVRAGVGSVMCSYQQVNNSYGCQNSKLLNDLLKNELGFQGFVMSDWQAQHTGAASAVAGLDMSMPGDTVFNSRRSYWGTNLTLAVLNGTVPEWRIDDMATRIMAAFFKVNGTVGKQEPINFSFWTQDTYGPIHWAAKQGYQQINHHVNVQTGPEGRHGDVIREVAAKGTVLLKNTGVLPLKKPKFIAVIGEDAGPNPLGPNACDNRGCANGTLAMGWGSGTANFPYLVTPDAALLARAIMDGTRYESVLSNYATSQIKSLVSLDNVTAIVFVNADSGEGFINVDGNMGDRKNLTLWKNGDDLIRNVSSWCPNTIVVIHSTGPVLLPWHDSPNITAILWAGLPGQESGNSIHDVLYGVTSPGRSPFTWGATRESYGTDVLYQPNNGKAAPQQDFSEGVFIDYRHFDKANASLIYPFGHGLSYSTFGYTNLRIQKLPAPPYRPTTGTTAPAPTFGAPPASNLTEYLFPSASFPPIYQYIYPYLNTTDPRAASADAHYGQNASQFLPPRALDGSAQPRLRASGGAGGNPGLWDVLYEVSADVTNTGAVHADEVPQLYVSLGAGAGDPRVMLRGFRRVSVGPGETVEVLFRVTRRDVSGWDVGVQDWVVGAGEKRVFVGRSSRGLELSGVLG</sequence>
<dbReference type="InterPro" id="IPR002772">
    <property type="entry name" value="Glyco_hydro_3_C"/>
</dbReference>
<evidence type="ECO:0000256" key="14">
    <source>
        <dbReference type="SAM" id="SignalP"/>
    </source>
</evidence>
<comment type="pathway">
    <text evidence="2">Glycan metabolism; cellulose degradation.</text>
</comment>
<dbReference type="EC" id="3.2.1.21" evidence="4"/>
<dbReference type="SUPFAM" id="SSF52279">
    <property type="entry name" value="Beta-D-glucan exohydrolase, C-terminal domain"/>
    <property type="match status" value="1"/>
</dbReference>
<dbReference type="FunFam" id="3.20.20.300:FF:000002">
    <property type="entry name" value="Probable beta-glucosidase"/>
    <property type="match status" value="1"/>
</dbReference>
<evidence type="ECO:0000259" key="15">
    <source>
        <dbReference type="SMART" id="SM01217"/>
    </source>
</evidence>
<evidence type="ECO:0000256" key="3">
    <source>
        <dbReference type="ARBA" id="ARBA00005336"/>
    </source>
</evidence>
<dbReference type="InterPro" id="IPR036962">
    <property type="entry name" value="Glyco_hydro_3_N_sf"/>
</dbReference>
<feature type="signal peptide" evidence="14">
    <location>
        <begin position="1"/>
        <end position="21"/>
    </location>
</feature>
<keyword evidence="5" id="KW-0378">Hydrolase</keyword>
<evidence type="ECO:0000256" key="2">
    <source>
        <dbReference type="ARBA" id="ARBA00004987"/>
    </source>
</evidence>
<dbReference type="PANTHER" id="PTHR42715">
    <property type="entry name" value="BETA-GLUCOSIDASE"/>
    <property type="match status" value="1"/>
</dbReference>
<dbReference type="Gene3D" id="3.20.20.300">
    <property type="entry name" value="Glycoside hydrolase, family 3, N-terminal domain"/>
    <property type="match status" value="1"/>
</dbReference>
<comment type="catalytic activity">
    <reaction evidence="1">
        <text>Hydrolysis of terminal, non-reducing beta-D-glucosyl residues with release of beta-D-glucose.</text>
        <dbReference type="EC" id="3.2.1.21"/>
    </reaction>
</comment>
<comment type="similarity">
    <text evidence="3">Belongs to the glycosyl hydrolase 3 family.</text>
</comment>
<organism evidence="16 17">
    <name type="scientific">Schizothecium vesticola</name>
    <dbReference type="NCBI Taxonomy" id="314040"/>
    <lineage>
        <taxon>Eukaryota</taxon>
        <taxon>Fungi</taxon>
        <taxon>Dikarya</taxon>
        <taxon>Ascomycota</taxon>
        <taxon>Pezizomycotina</taxon>
        <taxon>Sordariomycetes</taxon>
        <taxon>Sordariomycetidae</taxon>
        <taxon>Sordariales</taxon>
        <taxon>Schizotheciaceae</taxon>
        <taxon>Schizothecium</taxon>
    </lineage>
</organism>
<dbReference type="SMART" id="SM01217">
    <property type="entry name" value="Fn3_like"/>
    <property type="match status" value="1"/>
</dbReference>
<dbReference type="GO" id="GO:0008422">
    <property type="term" value="F:beta-glucosidase activity"/>
    <property type="evidence" value="ECO:0007669"/>
    <property type="project" value="UniProtKB-EC"/>
</dbReference>
<dbReference type="PANTHER" id="PTHR42715:SF29">
    <property type="entry name" value="BETA-GLUCOSIDASE A-RELATED"/>
    <property type="match status" value="1"/>
</dbReference>
<keyword evidence="17" id="KW-1185">Reference proteome</keyword>
<dbReference type="Pfam" id="PF00933">
    <property type="entry name" value="Glyco_hydro_3"/>
    <property type="match status" value="1"/>
</dbReference>
<dbReference type="GO" id="GO:0009251">
    <property type="term" value="P:glucan catabolic process"/>
    <property type="evidence" value="ECO:0007669"/>
    <property type="project" value="TreeGrafter"/>
</dbReference>
<dbReference type="FunFam" id="3.40.50.1700:FF:000003">
    <property type="entry name" value="Probable beta-glucosidase"/>
    <property type="match status" value="1"/>
</dbReference>
<dbReference type="Gene3D" id="3.40.50.1700">
    <property type="entry name" value="Glycoside hydrolase family 3 C-terminal domain"/>
    <property type="match status" value="1"/>
</dbReference>
<gene>
    <name evidence="16" type="ORF">B0T18DRAFT_395039</name>
</gene>
<evidence type="ECO:0000256" key="4">
    <source>
        <dbReference type="ARBA" id="ARBA00012744"/>
    </source>
</evidence>
<dbReference type="InterPro" id="IPR026891">
    <property type="entry name" value="Fn3-like"/>
</dbReference>
<dbReference type="AlphaFoldDB" id="A0AA40EG78"/>
<evidence type="ECO:0000313" key="17">
    <source>
        <dbReference type="Proteomes" id="UP001172155"/>
    </source>
</evidence>
<dbReference type="InterPro" id="IPR013783">
    <property type="entry name" value="Ig-like_fold"/>
</dbReference>
<evidence type="ECO:0000256" key="6">
    <source>
        <dbReference type="ARBA" id="ARBA00023180"/>
    </source>
</evidence>
<keyword evidence="7" id="KW-0119">Carbohydrate metabolism</keyword>
<keyword evidence="8" id="KW-0326">Glycosidase</keyword>
<feature type="chain" id="PRO_5041223198" description="Beta-glucosidase cel3A" evidence="14">
    <location>
        <begin position="22"/>
        <end position="872"/>
    </location>
</feature>
<keyword evidence="9" id="KW-0624">Polysaccharide degradation</keyword>
<dbReference type="PRINTS" id="PR00133">
    <property type="entry name" value="GLHYDRLASE3"/>
</dbReference>
<protein>
    <recommendedName>
        <fullName evidence="10">Beta-glucosidase cel3A</fullName>
        <ecNumber evidence="4">3.2.1.21</ecNumber>
    </recommendedName>
    <alternativeName>
        <fullName evidence="11">Beta-D-glucoside glucohydrolase cel3A</fullName>
    </alternativeName>
    <alternativeName>
        <fullName evidence="13">Cellobiase cel3A</fullName>
    </alternativeName>
    <alternativeName>
        <fullName evidence="12">Gentiobiase cel3A</fullName>
    </alternativeName>
</protein>